<evidence type="ECO:0000313" key="2">
    <source>
        <dbReference type="EMBL" id="QJA94889.1"/>
    </source>
</evidence>
<dbReference type="EMBL" id="MT143269">
    <property type="protein sequence ID" value="QJA94889.1"/>
    <property type="molecule type" value="Genomic_DNA"/>
</dbReference>
<accession>A0A6M3JJ56</accession>
<dbReference type="EMBL" id="MT141742">
    <property type="protein sequence ID" value="QJA69856.1"/>
    <property type="molecule type" value="Genomic_DNA"/>
</dbReference>
<organism evidence="1">
    <name type="scientific">viral metagenome</name>
    <dbReference type="NCBI Taxonomy" id="1070528"/>
    <lineage>
        <taxon>unclassified sequences</taxon>
        <taxon>metagenomes</taxon>
        <taxon>organismal metagenomes</taxon>
    </lineage>
</organism>
<sequence length="75" mass="7795">MITIGNKVKLTIELVVNGATVTVVGVQADYGVNCSDCSMSKTTSCEITASATAKTAMINFLKNEAKPQIEAAEGI</sequence>
<reference evidence="1" key="1">
    <citation type="submission" date="2020-03" db="EMBL/GenBank/DDBJ databases">
        <title>The deep terrestrial virosphere.</title>
        <authorList>
            <person name="Holmfeldt K."/>
            <person name="Nilsson E."/>
            <person name="Simone D."/>
            <person name="Lopez-Fernandez M."/>
            <person name="Wu X."/>
            <person name="de Brujin I."/>
            <person name="Lundin D."/>
            <person name="Andersson A."/>
            <person name="Bertilsson S."/>
            <person name="Dopson M."/>
        </authorList>
    </citation>
    <scope>NUCLEOTIDE SEQUENCE</scope>
    <source>
        <strain evidence="1">MM415A04222</strain>
        <strain evidence="2">MM415B03708</strain>
    </source>
</reference>
<gene>
    <name evidence="1" type="ORF">MM415A04222_0004</name>
    <name evidence="2" type="ORF">MM415B03708_0006</name>
</gene>
<evidence type="ECO:0000313" key="1">
    <source>
        <dbReference type="EMBL" id="QJA69856.1"/>
    </source>
</evidence>
<dbReference type="AlphaFoldDB" id="A0A6M3JJ56"/>
<protein>
    <submittedName>
        <fullName evidence="1">Uncharacterized protein</fullName>
    </submittedName>
</protein>
<name>A0A6M3JJ56_9ZZZZ</name>
<proteinExistence type="predicted"/>